<feature type="region of interest" description="Disordered" evidence="2">
    <location>
        <begin position="1"/>
        <end position="35"/>
    </location>
</feature>
<feature type="compositionally biased region" description="Basic residues" evidence="2">
    <location>
        <begin position="417"/>
        <end position="427"/>
    </location>
</feature>
<dbReference type="ExpressionAtlas" id="D5AEK6">
    <property type="expression patterns" value="baseline and differential"/>
</dbReference>
<organism evidence="3">
    <name type="scientific">Drosophila melanogaster</name>
    <name type="common">Fruit fly</name>
    <dbReference type="NCBI Taxonomy" id="7227"/>
    <lineage>
        <taxon>Eukaryota</taxon>
        <taxon>Metazoa</taxon>
        <taxon>Ecdysozoa</taxon>
        <taxon>Arthropoda</taxon>
        <taxon>Hexapoda</taxon>
        <taxon>Insecta</taxon>
        <taxon>Pterygota</taxon>
        <taxon>Neoptera</taxon>
        <taxon>Endopterygota</taxon>
        <taxon>Diptera</taxon>
        <taxon>Brachycera</taxon>
        <taxon>Muscomorpha</taxon>
        <taxon>Ephydroidea</taxon>
        <taxon>Drosophilidae</taxon>
        <taxon>Drosophila</taxon>
        <taxon>Sophophora</taxon>
    </lineage>
</organism>
<name>D5AEK6_DROME</name>
<dbReference type="OrthoDB" id="6621649at2759"/>
<keyword evidence="1" id="KW-0175">Coiled coil</keyword>
<evidence type="ECO:0000256" key="1">
    <source>
        <dbReference type="SAM" id="Coils"/>
    </source>
</evidence>
<sequence>MFLTQQQQLPQLKQQLQQQRQQEFSKRTQPYGVGPGTPFSLGIQRNSNSLSHRYPMLFPPQSLNSYGDGGQEFASLPPLNNMMGGPEGLGCDQEPNSTDVLDGSESNPNFTKGFRFSDPCLLNPSDNDSKLSGQNTPECRNVNNNGSGCDLAHQNKFFAALMEQINILHDTNSKICRNLHNTKGAYTPGMMTDVVREVKEAARIREDALLSRVKLMVEERQCSLNEGNVRILRDIDDLKTQVMQLRLEKKETNKRLSHLESENKCLRQALAGCYNQRPISNDIIYENDRSHGFRKPFPNGGGGGVVGSGALGIRRAKSLNLHYGTMHQTPIQTTHSLEEDDEIEEEQLVEQVGLDGEELSLTGNNSLSCLNIGHQSPSNLTPHSQIPKSEKQAVRSPPSFALASDQINPGIPPPLLPRKKDHAHLKRERSEAASVRKETNQRIIAWV</sequence>
<dbReference type="AlphaFoldDB" id="D5AEK6"/>
<dbReference type="EMBL" id="BT124743">
    <property type="protein sequence ID" value="ADF27171.1"/>
    <property type="molecule type" value="mRNA"/>
</dbReference>
<feature type="region of interest" description="Disordered" evidence="2">
    <location>
        <begin position="376"/>
        <end position="439"/>
    </location>
</feature>
<evidence type="ECO:0000256" key="2">
    <source>
        <dbReference type="SAM" id="MobiDB-lite"/>
    </source>
</evidence>
<dbReference type="VEuPathDB" id="VectorBase:FBgn0037234"/>
<protein>
    <submittedName>
        <fullName evidence="3">MIP20787p</fullName>
    </submittedName>
</protein>
<proteinExistence type="evidence at transcript level"/>
<gene>
    <name evidence="3" type="primary">CG9795-RA</name>
</gene>
<reference evidence="3" key="1">
    <citation type="submission" date="2010-04" db="EMBL/GenBank/DDBJ databases">
        <authorList>
            <person name="Carlson J."/>
            <person name="Booth B."/>
            <person name="Frise E."/>
            <person name="Sandler J."/>
            <person name="Wan K."/>
            <person name="Yu C."/>
            <person name="Celniker S."/>
        </authorList>
    </citation>
    <scope>NUCLEOTIDE SEQUENCE</scope>
</reference>
<evidence type="ECO:0000313" key="3">
    <source>
        <dbReference type="EMBL" id="ADF27171.1"/>
    </source>
</evidence>
<feature type="compositionally biased region" description="Basic and acidic residues" evidence="2">
    <location>
        <begin position="428"/>
        <end position="439"/>
    </location>
</feature>
<feature type="coiled-coil region" evidence="1">
    <location>
        <begin position="228"/>
        <end position="269"/>
    </location>
</feature>
<accession>D5AEK6</accession>
<feature type="compositionally biased region" description="Polar residues" evidence="2">
    <location>
        <begin position="376"/>
        <end position="387"/>
    </location>
</feature>
<feature type="compositionally biased region" description="Low complexity" evidence="2">
    <location>
        <begin position="1"/>
        <end position="22"/>
    </location>
</feature>